<organism evidence="2">
    <name type="scientific">Heyndrickxia faecalis</name>
    <dbReference type="NCBI Taxonomy" id="2824910"/>
    <lineage>
        <taxon>Bacteria</taxon>
        <taxon>Bacillati</taxon>
        <taxon>Bacillota</taxon>
        <taxon>Bacilli</taxon>
        <taxon>Bacillales</taxon>
        <taxon>Bacillaceae</taxon>
        <taxon>Heyndrickxia</taxon>
    </lineage>
</organism>
<keyword evidence="2" id="KW-0547">Nucleotide-binding</keyword>
<keyword evidence="2" id="KW-0378">Hydrolase</keyword>
<keyword evidence="2" id="KW-0347">Helicase</keyword>
<evidence type="ECO:0000313" key="2">
    <source>
        <dbReference type="EMBL" id="XBX98450.1"/>
    </source>
</evidence>
<reference evidence="2" key="1">
    <citation type="submission" date="2024-06" db="EMBL/GenBank/DDBJ databases">
        <authorList>
            <person name="Huang C.H."/>
            <person name="Ting Y.S."/>
            <person name="Cheng Y.H."/>
        </authorList>
    </citation>
    <scope>NUCLEOTIDE SEQUENCE</scope>
    <source>
        <strain evidence="2">TCI803</strain>
    </source>
</reference>
<protein>
    <submittedName>
        <fullName evidence="2">DEAD/DEAH box helicase</fullName>
    </submittedName>
</protein>
<dbReference type="GO" id="GO:0004386">
    <property type="term" value="F:helicase activity"/>
    <property type="evidence" value="ECO:0007669"/>
    <property type="project" value="UniProtKB-KW"/>
</dbReference>
<name>A0AAU7WJ61_9BACI</name>
<dbReference type="InterPro" id="IPR050496">
    <property type="entry name" value="SNF2_RAD54_helicase_repair"/>
</dbReference>
<dbReference type="SUPFAM" id="SSF52540">
    <property type="entry name" value="P-loop containing nucleoside triphosphate hydrolases"/>
    <property type="match status" value="1"/>
</dbReference>
<dbReference type="InterPro" id="IPR014001">
    <property type="entry name" value="Helicase_ATP-bd"/>
</dbReference>
<dbReference type="InterPro" id="IPR038718">
    <property type="entry name" value="SNF2-like_sf"/>
</dbReference>
<dbReference type="InterPro" id="IPR027417">
    <property type="entry name" value="P-loop_NTPase"/>
</dbReference>
<feature type="domain" description="Helicase ATP-binding" evidence="1">
    <location>
        <begin position="48"/>
        <end position="215"/>
    </location>
</feature>
<dbReference type="RefSeq" id="WP_350346459.1">
    <property type="nucleotide sequence ID" value="NZ_CP158453.1"/>
</dbReference>
<sequence>MSTYYHSQYYAYELTKQNSSSSIGRLNQSLINATVDLNPHQVEAALFAFRAPLERGALLADEVGLGKTIEAGLIVSQLWAERKRNILIIVPPPLRKQWSQELLEKFYIPSIVLENKNFKEMQAAGIMNPFYQQDMVVITSLYFAKNKAIELRRVNWDLIIFDEAHRLRNVYKKSNKIARALRSATGGFPKLLLTATPLQNSLMELYGLPESVTKI</sequence>
<accession>A0AAU7WJ61</accession>
<dbReference type="Gene3D" id="3.40.50.10810">
    <property type="entry name" value="Tandem AAA-ATPase domain"/>
    <property type="match status" value="1"/>
</dbReference>
<dbReference type="PANTHER" id="PTHR45629">
    <property type="entry name" value="SNF2/RAD54 FAMILY MEMBER"/>
    <property type="match status" value="1"/>
</dbReference>
<dbReference type="PANTHER" id="PTHR45629:SF7">
    <property type="entry name" value="DNA EXCISION REPAIR PROTEIN ERCC-6-RELATED"/>
    <property type="match status" value="1"/>
</dbReference>
<dbReference type="GeneID" id="93258380"/>
<dbReference type="CDD" id="cd18011">
    <property type="entry name" value="DEXDc_RapA"/>
    <property type="match status" value="1"/>
</dbReference>
<evidence type="ECO:0000259" key="1">
    <source>
        <dbReference type="PROSITE" id="PS51192"/>
    </source>
</evidence>
<dbReference type="GO" id="GO:0005524">
    <property type="term" value="F:ATP binding"/>
    <property type="evidence" value="ECO:0007669"/>
    <property type="project" value="UniProtKB-KW"/>
</dbReference>
<dbReference type="Pfam" id="PF00176">
    <property type="entry name" value="SNF2-rel_dom"/>
    <property type="match status" value="1"/>
</dbReference>
<dbReference type="AlphaFoldDB" id="A0AAU7WJ61"/>
<dbReference type="InterPro" id="IPR000330">
    <property type="entry name" value="SNF2_N"/>
</dbReference>
<dbReference type="SMART" id="SM00487">
    <property type="entry name" value="DEXDc"/>
    <property type="match status" value="1"/>
</dbReference>
<proteinExistence type="predicted"/>
<keyword evidence="2" id="KW-0067">ATP-binding</keyword>
<dbReference type="EMBL" id="CP158453">
    <property type="protein sequence ID" value="XBX98450.1"/>
    <property type="molecule type" value="Genomic_DNA"/>
</dbReference>
<dbReference type="PROSITE" id="PS51192">
    <property type="entry name" value="HELICASE_ATP_BIND_1"/>
    <property type="match status" value="1"/>
</dbReference>
<dbReference type="InterPro" id="IPR057342">
    <property type="entry name" value="DEXDc_RapA"/>
</dbReference>
<gene>
    <name evidence="2" type="ORF">ABR335_02225</name>
</gene>